<keyword evidence="4" id="KW-0862">Zinc</keyword>
<evidence type="ECO:0000256" key="9">
    <source>
        <dbReference type="ARBA" id="ARBA00023242"/>
    </source>
</evidence>
<feature type="domain" description="Nuclear receptor" evidence="11">
    <location>
        <begin position="43"/>
        <end position="163"/>
    </location>
</feature>
<dbReference type="PIRSF" id="PIRSF002530">
    <property type="entry name" value="Nuc_orph_FTZ-F1"/>
    <property type="match status" value="1"/>
</dbReference>
<dbReference type="Gene3D" id="1.10.565.10">
    <property type="entry name" value="Retinoid X Receptor"/>
    <property type="match status" value="1"/>
</dbReference>
<dbReference type="SUPFAM" id="SSF57716">
    <property type="entry name" value="Glucocorticoid receptor-like (DNA-binding domain)"/>
    <property type="match status" value="1"/>
</dbReference>
<keyword evidence="5" id="KW-0805">Transcription regulation</keyword>
<keyword evidence="9" id="KW-0539">Nucleus</keyword>
<evidence type="ECO:0000313" key="12">
    <source>
        <dbReference type="EMBL" id="PIC34468.1"/>
    </source>
</evidence>
<dbReference type="InterPro" id="IPR035500">
    <property type="entry name" value="NHR-like_dom_sf"/>
</dbReference>
<dbReference type="Gene3D" id="3.30.50.10">
    <property type="entry name" value="Erythroid Transcription Factor GATA-1, subunit A"/>
    <property type="match status" value="1"/>
</dbReference>
<dbReference type="InterPro" id="IPR016355">
    <property type="entry name" value="NR5-like"/>
</dbReference>
<evidence type="ECO:0000256" key="2">
    <source>
        <dbReference type="ARBA" id="ARBA00022723"/>
    </source>
</evidence>
<gene>
    <name evidence="12" type="primary">Cni-nhr-43</name>
    <name evidence="12" type="synonym">Cnig_chr_IV.g14104</name>
    <name evidence="12" type="ORF">B9Z55_014104</name>
</gene>
<evidence type="ECO:0000256" key="10">
    <source>
        <dbReference type="SAM" id="MobiDB-lite"/>
    </source>
</evidence>
<dbReference type="Pfam" id="PF00104">
    <property type="entry name" value="Hormone_recep"/>
    <property type="match status" value="1"/>
</dbReference>
<organism evidence="12 13">
    <name type="scientific">Caenorhabditis nigoni</name>
    <dbReference type="NCBI Taxonomy" id="1611254"/>
    <lineage>
        <taxon>Eukaryota</taxon>
        <taxon>Metazoa</taxon>
        <taxon>Ecdysozoa</taxon>
        <taxon>Nematoda</taxon>
        <taxon>Chromadorea</taxon>
        <taxon>Rhabditida</taxon>
        <taxon>Rhabditina</taxon>
        <taxon>Rhabditomorpha</taxon>
        <taxon>Rhabditoidea</taxon>
        <taxon>Rhabditidae</taxon>
        <taxon>Peloderinae</taxon>
        <taxon>Caenorhabditis</taxon>
    </lineage>
</organism>
<evidence type="ECO:0000256" key="1">
    <source>
        <dbReference type="ARBA" id="ARBA00004123"/>
    </source>
</evidence>
<keyword evidence="2" id="KW-0479">Metal-binding</keyword>
<evidence type="ECO:0000256" key="8">
    <source>
        <dbReference type="ARBA" id="ARBA00023170"/>
    </source>
</evidence>
<dbReference type="STRING" id="1611254.A0A2G5U4L6"/>
<evidence type="ECO:0000259" key="11">
    <source>
        <dbReference type="PROSITE" id="PS51030"/>
    </source>
</evidence>
<dbReference type="InterPro" id="IPR001628">
    <property type="entry name" value="Znf_hrmn_rcpt"/>
</dbReference>
<dbReference type="InterPro" id="IPR000536">
    <property type="entry name" value="Nucl_hrmn_rcpt_lig-bd"/>
</dbReference>
<dbReference type="GO" id="GO:0008270">
    <property type="term" value="F:zinc ion binding"/>
    <property type="evidence" value="ECO:0007669"/>
    <property type="project" value="UniProtKB-KW"/>
</dbReference>
<dbReference type="EMBL" id="PDUG01000004">
    <property type="protein sequence ID" value="PIC34468.1"/>
    <property type="molecule type" value="Genomic_DNA"/>
</dbReference>
<protein>
    <recommendedName>
        <fullName evidence="11">Nuclear receptor domain-containing protein</fullName>
    </recommendedName>
</protein>
<dbReference type="Pfam" id="PF00105">
    <property type="entry name" value="zf-C4"/>
    <property type="match status" value="1"/>
</dbReference>
<keyword evidence="7" id="KW-0804">Transcription</keyword>
<keyword evidence="13" id="KW-1185">Reference proteome</keyword>
<comment type="caution">
    <text evidence="12">The sequence shown here is derived from an EMBL/GenBank/DDBJ whole genome shotgun (WGS) entry which is preliminary data.</text>
</comment>
<name>A0A2G5U4L6_9PELO</name>
<evidence type="ECO:0000256" key="6">
    <source>
        <dbReference type="ARBA" id="ARBA00023125"/>
    </source>
</evidence>
<evidence type="ECO:0000256" key="7">
    <source>
        <dbReference type="ARBA" id="ARBA00023163"/>
    </source>
</evidence>
<dbReference type="GO" id="GO:0043565">
    <property type="term" value="F:sequence-specific DNA binding"/>
    <property type="evidence" value="ECO:0007669"/>
    <property type="project" value="InterPro"/>
</dbReference>
<comment type="subcellular location">
    <subcellularLocation>
        <location evidence="1">Nucleus</location>
    </subcellularLocation>
</comment>
<dbReference type="SUPFAM" id="SSF48508">
    <property type="entry name" value="Nuclear receptor ligand-binding domain"/>
    <property type="match status" value="1"/>
</dbReference>
<dbReference type="Proteomes" id="UP000230233">
    <property type="component" value="Chromosome IV"/>
</dbReference>
<proteinExistence type="predicted"/>
<keyword evidence="6" id="KW-0238">DNA-binding</keyword>
<dbReference type="InterPro" id="IPR013088">
    <property type="entry name" value="Znf_NHR/GATA"/>
</dbReference>
<evidence type="ECO:0000256" key="5">
    <source>
        <dbReference type="ARBA" id="ARBA00023015"/>
    </source>
</evidence>
<dbReference type="PANTHER" id="PTHR46011">
    <property type="entry name" value="NUCLEAR HORMONE RECEPTOR FAMILY MEMBER NHR-86-RELATED"/>
    <property type="match status" value="1"/>
</dbReference>
<evidence type="ECO:0000313" key="13">
    <source>
        <dbReference type="Proteomes" id="UP000230233"/>
    </source>
</evidence>
<dbReference type="AlphaFoldDB" id="A0A2G5U4L6"/>
<dbReference type="PANTHER" id="PTHR46011:SF4">
    <property type="entry name" value="NUCLEAR HORMONE RECEPTOR FAMILY MEMBER NHR-43"/>
    <property type="match status" value="1"/>
</dbReference>
<keyword evidence="3" id="KW-0863">Zinc-finger</keyword>
<feature type="compositionally biased region" description="Basic and acidic residues" evidence="10">
    <location>
        <begin position="165"/>
        <end position="184"/>
    </location>
</feature>
<feature type="compositionally biased region" description="Acidic residues" evidence="10">
    <location>
        <begin position="185"/>
        <end position="194"/>
    </location>
</feature>
<dbReference type="GO" id="GO:0004879">
    <property type="term" value="F:nuclear receptor activity"/>
    <property type="evidence" value="ECO:0007669"/>
    <property type="project" value="InterPro"/>
</dbReference>
<evidence type="ECO:0000256" key="4">
    <source>
        <dbReference type="ARBA" id="ARBA00022833"/>
    </source>
</evidence>
<evidence type="ECO:0000256" key="3">
    <source>
        <dbReference type="ARBA" id="ARBA00022771"/>
    </source>
</evidence>
<dbReference type="OrthoDB" id="5819828at2759"/>
<keyword evidence="8" id="KW-0675">Receptor</keyword>
<dbReference type="SMART" id="SM00399">
    <property type="entry name" value="ZnF_C4"/>
    <property type="match status" value="1"/>
</dbReference>
<reference evidence="13" key="1">
    <citation type="submission" date="2017-10" db="EMBL/GenBank/DDBJ databases">
        <title>Rapid genome shrinkage in a self-fertile nematode reveals novel sperm competition proteins.</title>
        <authorList>
            <person name="Yin D."/>
            <person name="Schwarz E.M."/>
            <person name="Thomas C.G."/>
            <person name="Felde R.L."/>
            <person name="Korf I.F."/>
            <person name="Cutter A.D."/>
            <person name="Schartner C.M."/>
            <person name="Ralston E.J."/>
            <person name="Meyer B.J."/>
            <person name="Haag E.S."/>
        </authorList>
    </citation>
    <scope>NUCLEOTIDE SEQUENCE [LARGE SCALE GENOMIC DNA]</scope>
    <source>
        <strain evidence="13">JU1422</strain>
    </source>
</reference>
<dbReference type="PROSITE" id="PS51030">
    <property type="entry name" value="NUCLEAR_REC_DBD_2"/>
    <property type="match status" value="1"/>
</dbReference>
<accession>A0A2G5U4L6</accession>
<feature type="region of interest" description="Disordered" evidence="10">
    <location>
        <begin position="163"/>
        <end position="214"/>
    </location>
</feature>
<dbReference type="GO" id="GO:0005634">
    <property type="term" value="C:nucleus"/>
    <property type="evidence" value="ECO:0007669"/>
    <property type="project" value="UniProtKB-SubCell"/>
</dbReference>
<sequence>MISGPFIHFDPTATLQAVMMRHPTSPLSIPGTSTSPNVVTASDIHCRVCERQYDGSQHFGIDVSYQMRKSGKGDEEGEARKVVLMSRYSSTVSWRNFLLSNVVSICRACAAFFRRSVSVKKTFVCRRGTNSCPLNTVSRKTTCQKCRWMRCLNVGLQVELVSGHRSPDHVKQPSRDEEKFKMEEESRDGDEWDSGSEGKPFDRMDPTPPSEQTFQHIPLHRPIPTMANPNLLLTRDSLISKVLRNYEEFTKNRLELELSLPHIQQEQKMFGSTGIPIVKATRETVFEIYQKQLELLHIFLRSTFSEYEECDVPEQKRICALFYPVLWEIESCYWTYRNMPATADCEHFLMCTQTTYIDVRDVEYWLGNIDGNSAEDINTIKTRLERLLQTARTSILDRMHKLIIKEFEFVTVLALNIWAPRNHQQSCLDKAADHVRTTLFDDLHYLYHDELRIENYAGRMGEIMCLFTEVQTADLSSTIQNIFFSELTAYIYAQ</sequence>
<dbReference type="SMART" id="SM00430">
    <property type="entry name" value="HOLI"/>
    <property type="match status" value="1"/>
</dbReference>